<dbReference type="GO" id="GO:0004370">
    <property type="term" value="F:glycerol kinase activity"/>
    <property type="evidence" value="ECO:0007669"/>
    <property type="project" value="TreeGrafter"/>
</dbReference>
<gene>
    <name evidence="10" type="ORF">EZS27_031977</name>
</gene>
<proteinExistence type="inferred from homology"/>
<comment type="similarity">
    <text evidence="1">Belongs to the FGGY kinase family.</text>
</comment>
<evidence type="ECO:0000256" key="7">
    <source>
        <dbReference type="ARBA" id="ARBA00023308"/>
    </source>
</evidence>
<accession>A0A5J4Q8I6</accession>
<keyword evidence="5" id="KW-0067">ATP-binding</keyword>
<protein>
    <submittedName>
        <fullName evidence="10">L-Rhamnulokinase</fullName>
        <ecNumber evidence="10">2.7.1.5</ecNumber>
    </submittedName>
</protein>
<dbReference type="GO" id="GO:0005829">
    <property type="term" value="C:cytosol"/>
    <property type="evidence" value="ECO:0007669"/>
    <property type="project" value="TreeGrafter"/>
</dbReference>
<dbReference type="PIRSF" id="PIRSF000538">
    <property type="entry name" value="GlpK"/>
    <property type="match status" value="1"/>
</dbReference>
<dbReference type="InterPro" id="IPR013449">
    <property type="entry name" value="Rhamnulokinase"/>
</dbReference>
<keyword evidence="2 10" id="KW-0808">Transferase</keyword>
<feature type="domain" description="Carbohydrate kinase FGGY N-terminal" evidence="8">
    <location>
        <begin position="7"/>
        <end position="248"/>
    </location>
</feature>
<keyword evidence="7" id="KW-0684">Rhamnose metabolism</keyword>
<evidence type="ECO:0000256" key="6">
    <source>
        <dbReference type="ARBA" id="ARBA00023157"/>
    </source>
</evidence>
<comment type="caution">
    <text evidence="10">The sequence shown here is derived from an EMBL/GenBank/DDBJ whole genome shotgun (WGS) entry which is preliminary data.</text>
</comment>
<organism evidence="10">
    <name type="scientific">termite gut metagenome</name>
    <dbReference type="NCBI Taxonomy" id="433724"/>
    <lineage>
        <taxon>unclassified sequences</taxon>
        <taxon>metagenomes</taxon>
        <taxon>organismal metagenomes</taxon>
    </lineage>
</organism>
<dbReference type="InterPro" id="IPR043129">
    <property type="entry name" value="ATPase_NBD"/>
</dbReference>
<dbReference type="GO" id="GO:0008993">
    <property type="term" value="F:rhamnulokinase activity"/>
    <property type="evidence" value="ECO:0007669"/>
    <property type="project" value="UniProtKB-EC"/>
</dbReference>
<keyword evidence="6" id="KW-1015">Disulfide bond</keyword>
<dbReference type="GO" id="GO:0019301">
    <property type="term" value="P:rhamnose catabolic process"/>
    <property type="evidence" value="ECO:0007669"/>
    <property type="project" value="InterPro"/>
</dbReference>
<evidence type="ECO:0000259" key="8">
    <source>
        <dbReference type="Pfam" id="PF00370"/>
    </source>
</evidence>
<evidence type="ECO:0000256" key="5">
    <source>
        <dbReference type="ARBA" id="ARBA00022840"/>
    </source>
</evidence>
<evidence type="ECO:0000259" key="9">
    <source>
        <dbReference type="Pfam" id="PF02782"/>
    </source>
</evidence>
<dbReference type="SUPFAM" id="SSF53067">
    <property type="entry name" value="Actin-like ATPase domain"/>
    <property type="match status" value="2"/>
</dbReference>
<dbReference type="Pfam" id="PF02782">
    <property type="entry name" value="FGGY_C"/>
    <property type="match status" value="1"/>
</dbReference>
<evidence type="ECO:0000256" key="2">
    <source>
        <dbReference type="ARBA" id="ARBA00022679"/>
    </source>
</evidence>
<keyword evidence="3" id="KW-0547">Nucleotide-binding</keyword>
<reference evidence="10" key="1">
    <citation type="submission" date="2019-03" db="EMBL/GenBank/DDBJ databases">
        <title>Single cell metagenomics reveals metabolic interactions within the superorganism composed of flagellate Streblomastix strix and complex community of Bacteroidetes bacteria on its surface.</title>
        <authorList>
            <person name="Treitli S.C."/>
            <person name="Kolisko M."/>
            <person name="Husnik F."/>
            <person name="Keeling P."/>
            <person name="Hampl V."/>
        </authorList>
    </citation>
    <scope>NUCLEOTIDE SEQUENCE</scope>
    <source>
        <strain evidence="10">STM</strain>
    </source>
</reference>
<evidence type="ECO:0000256" key="4">
    <source>
        <dbReference type="ARBA" id="ARBA00022777"/>
    </source>
</evidence>
<feature type="domain" description="Carbohydrate kinase FGGY C-terminal" evidence="9">
    <location>
        <begin position="258"/>
        <end position="447"/>
    </location>
</feature>
<name>A0A5J4Q8I6_9ZZZZ</name>
<evidence type="ECO:0000256" key="1">
    <source>
        <dbReference type="ARBA" id="ARBA00009156"/>
    </source>
</evidence>
<dbReference type="InterPro" id="IPR018485">
    <property type="entry name" value="FGGY_C"/>
</dbReference>
<dbReference type="PANTHER" id="PTHR10196">
    <property type="entry name" value="SUGAR KINASE"/>
    <property type="match status" value="1"/>
</dbReference>
<sequence>MTTHHFVAFDIGATSGRTILATIENNKLRLKELNRFPNQIINVNNKFYWDIFALYESLKEGLKIASEETTDICAIGIDTWGVDFVYIGEDDTILSLPRSYRDPYTNGIPEEYFQSVSQRKVYDLTGIQVMNLNSLYQLYAAKKENNSALKAAKQILFMPDALSFLLTGEKVCEYTIASTSQLINPRNKQFEPELLNVMGLSPDIFPSKVVMPGETVGFLRDYIAKETGLNSRIPVIAVAGHDTASAVVAVPAENEKFAYISSGTWSLMGIETKEPVITEESFKMNITNEGGVDGTIRFLKNITGMWLLEQCRKEWEREGIKYTYPEIIALSDSVEAFCRLIDPDDSVFANPESMTSAISDYCKKTNQPPPENHAEYIRCIFDSLALKYKYVFQCFEQMASFNIEKLHVIGGGSQNKLLNQFTANATGVVVVAGPSEATAIGNAMIQAKGSGVVHSLQEIRKIIRDSYVPDLFYPQETDKWNEAYCSFLKITNL</sequence>
<dbReference type="GO" id="GO:0006071">
    <property type="term" value="P:glycerol metabolic process"/>
    <property type="evidence" value="ECO:0007669"/>
    <property type="project" value="TreeGrafter"/>
</dbReference>
<evidence type="ECO:0000256" key="3">
    <source>
        <dbReference type="ARBA" id="ARBA00022741"/>
    </source>
</evidence>
<dbReference type="AlphaFoldDB" id="A0A5J4Q8I6"/>
<dbReference type="InterPro" id="IPR018484">
    <property type="entry name" value="FGGY_N"/>
</dbReference>
<evidence type="ECO:0000313" key="10">
    <source>
        <dbReference type="EMBL" id="KAA6317947.1"/>
    </source>
</evidence>
<dbReference type="Gene3D" id="3.30.420.40">
    <property type="match status" value="2"/>
</dbReference>
<dbReference type="PANTHER" id="PTHR10196:SF93">
    <property type="entry name" value="L-RHAMNULOKINASE"/>
    <property type="match status" value="1"/>
</dbReference>
<dbReference type="EMBL" id="SNRY01004352">
    <property type="protein sequence ID" value="KAA6317947.1"/>
    <property type="molecule type" value="Genomic_DNA"/>
</dbReference>
<dbReference type="InterPro" id="IPR000577">
    <property type="entry name" value="Carb_kinase_FGGY"/>
</dbReference>
<dbReference type="EC" id="2.7.1.5" evidence="10"/>
<dbReference type="GO" id="GO:0005524">
    <property type="term" value="F:ATP binding"/>
    <property type="evidence" value="ECO:0007669"/>
    <property type="project" value="UniProtKB-KW"/>
</dbReference>
<keyword evidence="4 10" id="KW-0418">Kinase</keyword>
<dbReference type="Pfam" id="PF00370">
    <property type="entry name" value="FGGY_N"/>
    <property type="match status" value="1"/>
</dbReference>
<dbReference type="CDD" id="cd07771">
    <property type="entry name" value="ASKHA_NBD_FGGY_RhaB-like"/>
    <property type="match status" value="1"/>
</dbReference>